<dbReference type="GO" id="GO:0005102">
    <property type="term" value="F:signaling receptor binding"/>
    <property type="evidence" value="ECO:0007669"/>
    <property type="project" value="TreeGrafter"/>
</dbReference>
<dbReference type="GO" id="GO:0016020">
    <property type="term" value="C:membrane"/>
    <property type="evidence" value="ECO:0007669"/>
    <property type="project" value="UniProtKB-SubCell"/>
</dbReference>
<comment type="subcellular location">
    <subcellularLocation>
        <location evidence="1">Membrane</location>
        <topology evidence="1">Single-pass membrane protein</topology>
    </subcellularLocation>
</comment>
<evidence type="ECO:0000313" key="6">
    <source>
        <dbReference type="EMBL" id="AEV80874.1"/>
    </source>
</evidence>
<evidence type="ECO:0000256" key="2">
    <source>
        <dbReference type="ARBA" id="ARBA00023136"/>
    </source>
</evidence>
<feature type="transmembrane region" description="Helical" evidence="4">
    <location>
        <begin position="299"/>
        <end position="319"/>
    </location>
</feature>
<organism evidence="6 7">
    <name type="scientific">Saimiriine betaherpesvirus 4</name>
    <dbReference type="NCBI Taxonomy" id="1535247"/>
    <lineage>
        <taxon>Viruses</taxon>
        <taxon>Duplodnaviria</taxon>
        <taxon>Heunggongvirae</taxon>
        <taxon>Peploviricota</taxon>
        <taxon>Herviviricetes</taxon>
        <taxon>Herpesvirales</taxon>
        <taxon>Orthoherpesviridae</taxon>
        <taxon>Betaherpesvirinae</taxon>
        <taxon>Cytomegalovirus</taxon>
        <taxon>Cytomegalovirus saimiriinebeta4</taxon>
    </lineage>
</organism>
<gene>
    <name evidence="6" type="primary">S7</name>
</gene>
<dbReference type="GO" id="GO:0002476">
    <property type="term" value="P:antigen processing and presentation of endogenous peptide antigen via MHC class Ib"/>
    <property type="evidence" value="ECO:0007669"/>
    <property type="project" value="TreeGrafter"/>
</dbReference>
<dbReference type="GO" id="GO:0005615">
    <property type="term" value="C:extracellular space"/>
    <property type="evidence" value="ECO:0007669"/>
    <property type="project" value="TreeGrafter"/>
</dbReference>
<feature type="domain" description="Ig-like" evidence="5">
    <location>
        <begin position="193"/>
        <end position="281"/>
    </location>
</feature>
<keyword evidence="4" id="KW-1133">Transmembrane helix</keyword>
<dbReference type="InterPro" id="IPR050208">
    <property type="entry name" value="MHC_class-I_related"/>
</dbReference>
<reference evidence="6" key="1">
    <citation type="submission" date="2011-12" db="EMBL/GenBank/DDBJ databases">
        <title>Comparative genomics of primate cytomegaloviruses.</title>
        <authorList>
            <person name="Davison A.J."/>
            <person name="Holton M."/>
            <person name="Dolan A."/>
            <person name="Dargan D.J."/>
            <person name="Gatherer D."/>
            <person name="Hayward G.S."/>
        </authorList>
    </citation>
    <scope>NUCLEOTIDE SEQUENCE [LARGE SCALE GENOMIC DNA]</scope>
    <source>
        <strain evidence="6">SqSHV</strain>
    </source>
</reference>
<dbReference type="OrthoDB" id="16402at10239"/>
<dbReference type="GO" id="GO:0042605">
    <property type="term" value="F:peptide antigen binding"/>
    <property type="evidence" value="ECO:0007669"/>
    <property type="project" value="TreeGrafter"/>
</dbReference>
<dbReference type="InterPro" id="IPR036179">
    <property type="entry name" value="Ig-like_dom_sf"/>
</dbReference>
<dbReference type="InterPro" id="IPR037055">
    <property type="entry name" value="MHC_I-like_Ag-recog_sf"/>
</dbReference>
<keyword evidence="7" id="KW-1185">Reference proteome</keyword>
<dbReference type="GO" id="GO:0002486">
    <property type="term" value="P:antigen processing and presentation of endogenous peptide antigen via MHC class I via ER pathway, TAP-independent"/>
    <property type="evidence" value="ECO:0007669"/>
    <property type="project" value="TreeGrafter"/>
</dbReference>
<evidence type="ECO:0000259" key="5">
    <source>
        <dbReference type="PROSITE" id="PS50835"/>
    </source>
</evidence>
<accession>G8XSS7</accession>
<protein>
    <submittedName>
        <fullName evidence="6">Membrane protein S7</fullName>
    </submittedName>
</protein>
<dbReference type="CDD" id="cd07698">
    <property type="entry name" value="IgC1_MHC_I_alpha3"/>
    <property type="match status" value="1"/>
</dbReference>
<evidence type="ECO:0000313" key="7">
    <source>
        <dbReference type="Proteomes" id="UP000097892"/>
    </source>
</evidence>
<sequence>MICEYVAKIPLSLSLSLSCVFSHFLTYQNTLVSNSSGKHYFFQVAYVDDVQIMTFNSTVMKSDLKQSVLELEMDGNLETNTQRSKESMEMMIHLLRFLSTQQSKNLESHTLQWVYGCGYDDKFMRFGYDGVEIFRLGSEGKSWVSTCNESLWMKHILDECYPAKYTTTYFESTCLQWLRRHSSEVLILLMTKPHTKLIKEAISTNESRLRCWASSFYPAGINITWSKDEVDKINETQSVDTRPDGPGTFQKWSAIVVPSGEEHKYVCSIYHDGFSYPVNLTLELLMSAQFRDVNTHTGLIFGLLLLGGSVIFGVVWKIWRDRVNIPRIRLWR</sequence>
<evidence type="ECO:0000256" key="3">
    <source>
        <dbReference type="ARBA" id="ARBA00023180"/>
    </source>
</evidence>
<evidence type="ECO:0000256" key="1">
    <source>
        <dbReference type="ARBA" id="ARBA00004167"/>
    </source>
</evidence>
<dbReference type="InterPro" id="IPR013783">
    <property type="entry name" value="Ig-like_fold"/>
</dbReference>
<dbReference type="Proteomes" id="UP000097892">
    <property type="component" value="Segment"/>
</dbReference>
<keyword evidence="2 4" id="KW-0472">Membrane</keyword>
<dbReference type="Gene3D" id="2.60.40.10">
    <property type="entry name" value="Immunoglobulins"/>
    <property type="match status" value="1"/>
</dbReference>
<dbReference type="PANTHER" id="PTHR16675:SF251">
    <property type="entry name" value="HLA CLASS I HISTOCOMPATIBILITY ANTIGEN, C ALPHA CHAIN"/>
    <property type="match status" value="1"/>
</dbReference>
<dbReference type="InterPro" id="IPR011161">
    <property type="entry name" value="MHC_I-like_Ag-recog"/>
</dbReference>
<dbReference type="Pfam" id="PF00129">
    <property type="entry name" value="MHC_I"/>
    <property type="match status" value="1"/>
</dbReference>
<proteinExistence type="predicted"/>
<dbReference type="PANTHER" id="PTHR16675">
    <property type="entry name" value="MHC CLASS I-RELATED"/>
    <property type="match status" value="1"/>
</dbReference>
<keyword evidence="4" id="KW-0812">Transmembrane</keyword>
<dbReference type="GO" id="GO:0006955">
    <property type="term" value="P:immune response"/>
    <property type="evidence" value="ECO:0007669"/>
    <property type="project" value="TreeGrafter"/>
</dbReference>
<dbReference type="InterPro" id="IPR003597">
    <property type="entry name" value="Ig_C1-set"/>
</dbReference>
<dbReference type="SMART" id="SM00407">
    <property type="entry name" value="IGc1"/>
    <property type="match status" value="1"/>
</dbReference>
<dbReference type="EMBL" id="FJ483967">
    <property type="protein sequence ID" value="AEV80874.1"/>
    <property type="molecule type" value="Genomic_DNA"/>
</dbReference>
<dbReference type="GeneID" id="11464244"/>
<dbReference type="RefSeq" id="YP_004940185.1">
    <property type="nucleotide sequence ID" value="NC_016448.1"/>
</dbReference>
<dbReference type="Pfam" id="PF07654">
    <property type="entry name" value="C1-set"/>
    <property type="match status" value="1"/>
</dbReference>
<dbReference type="InterPro" id="IPR011162">
    <property type="entry name" value="MHC_I/II-like_Ag-recog"/>
</dbReference>
<evidence type="ECO:0000256" key="4">
    <source>
        <dbReference type="SAM" id="Phobius"/>
    </source>
</evidence>
<dbReference type="KEGG" id="vg:11464244"/>
<dbReference type="Gene3D" id="3.30.500.10">
    <property type="entry name" value="MHC class I-like antigen recognition-like"/>
    <property type="match status" value="1"/>
</dbReference>
<keyword evidence="3" id="KW-0325">Glycoprotein</keyword>
<dbReference type="SUPFAM" id="SSF54452">
    <property type="entry name" value="MHC antigen-recognition domain"/>
    <property type="match status" value="1"/>
</dbReference>
<name>G8XSS7_9BETA</name>
<dbReference type="SUPFAM" id="SSF48726">
    <property type="entry name" value="Immunoglobulin"/>
    <property type="match status" value="1"/>
</dbReference>
<dbReference type="InterPro" id="IPR007110">
    <property type="entry name" value="Ig-like_dom"/>
</dbReference>
<dbReference type="PROSITE" id="PS50835">
    <property type="entry name" value="IG_LIKE"/>
    <property type="match status" value="1"/>
</dbReference>